<dbReference type="InterPro" id="IPR025247">
    <property type="entry name" value="EcoRI-like_methylase"/>
</dbReference>
<dbReference type="PROSITE" id="PS00092">
    <property type="entry name" value="N6_MTASE"/>
    <property type="match status" value="1"/>
</dbReference>
<protein>
    <submittedName>
        <fullName evidence="1">Adenine-specific methyltransferase EcoRI family protein</fullName>
    </submittedName>
</protein>
<dbReference type="Proteomes" id="UP001276902">
    <property type="component" value="Unassembled WGS sequence"/>
</dbReference>
<keyword evidence="1" id="KW-0808">Transferase</keyword>
<comment type="caution">
    <text evidence="1">The sequence shown here is derived from an EMBL/GenBank/DDBJ whole genome shotgun (WGS) entry which is preliminary data.</text>
</comment>
<reference evidence="1" key="1">
    <citation type="submission" date="2022-03" db="EMBL/GenBank/DDBJ databases">
        <title>First case of bacteraemia caused by Dielma fastidiosa in a patient hospitalised with diverticulitis.</title>
        <authorList>
            <person name="Forman-Ankjaer B."/>
            <person name="Hvid-Jensen F."/>
            <person name="Kobel C.M."/>
            <person name="Greve T."/>
        </authorList>
    </citation>
    <scope>NUCLEOTIDE SEQUENCE</scope>
    <source>
        <strain evidence="1">AUH_DF_2021</strain>
    </source>
</reference>
<name>A0AB35UIY0_9FIRM</name>
<dbReference type="EMBL" id="JALDAW010000011">
    <property type="protein sequence ID" value="MDY5167775.1"/>
    <property type="molecule type" value="Genomic_DNA"/>
</dbReference>
<evidence type="ECO:0000313" key="2">
    <source>
        <dbReference type="Proteomes" id="UP001276902"/>
    </source>
</evidence>
<proteinExistence type="predicted"/>
<dbReference type="GO" id="GO:0008168">
    <property type="term" value="F:methyltransferase activity"/>
    <property type="evidence" value="ECO:0007669"/>
    <property type="project" value="UniProtKB-KW"/>
</dbReference>
<sequence>MAKNSSLSAAKLQKNDEFYTQLSDIEKELRHYRQHFKNKVVLCNCDDPFESNFFKYFVLNFNRLGLKKLIATCYATSPILGSQLKYHIDNNGQMTFSFGDEISDDGVKHPYKAIITKVYDKTGDGGVDMLDVAELFKSGENELIELSGDGDFRSLECIELLNEVDVVVTNPPFSLFREYVAQLISYDKKFIVIGNINAVKYADIFPLIQANKLWSGMGFNITMEFLMSDDYELKGKAYVDENGKKHGYVPGIAWFTNLDLKKRHDNLILVKRYNPEEYPRFDNYNAIEVSKVKNIPCDYAGVMGVPITFLSDYNPEQFELLGVSSAMVNDDSLNIKKDYSKYIGYKQNGERNGRTGSTFGNAPVVEKDDGKAVYYELNGRRVQATYARLFIRNLSPEQPKEAK</sequence>
<keyword evidence="1" id="KW-0489">Methyltransferase</keyword>
<dbReference type="GO" id="GO:0032259">
    <property type="term" value="P:methylation"/>
    <property type="evidence" value="ECO:0007669"/>
    <property type="project" value="UniProtKB-KW"/>
</dbReference>
<evidence type="ECO:0000313" key="1">
    <source>
        <dbReference type="EMBL" id="MDY5167775.1"/>
    </source>
</evidence>
<organism evidence="1 2">
    <name type="scientific">Dielma fastidiosa</name>
    <dbReference type="NCBI Taxonomy" id="1034346"/>
    <lineage>
        <taxon>Bacteria</taxon>
        <taxon>Bacillati</taxon>
        <taxon>Bacillota</taxon>
        <taxon>Erysipelotrichia</taxon>
        <taxon>Erysipelotrichales</taxon>
        <taxon>Erysipelotrichaceae</taxon>
        <taxon>Dielma</taxon>
    </lineage>
</organism>
<gene>
    <name evidence="1" type="ORF">MQE39_06540</name>
</gene>
<dbReference type="GO" id="GO:0003676">
    <property type="term" value="F:nucleic acid binding"/>
    <property type="evidence" value="ECO:0007669"/>
    <property type="project" value="InterPro"/>
</dbReference>
<dbReference type="InterPro" id="IPR002052">
    <property type="entry name" value="DNA_methylase_N6_adenine_CS"/>
</dbReference>
<dbReference type="RefSeq" id="WP_320883351.1">
    <property type="nucleotide sequence ID" value="NZ_BAABZA010000001.1"/>
</dbReference>
<accession>A0AB35UIY0</accession>
<dbReference type="AlphaFoldDB" id="A0AB35UIY0"/>
<dbReference type="Pfam" id="PF13651">
    <property type="entry name" value="EcoRI_methylase"/>
    <property type="match status" value="1"/>
</dbReference>